<dbReference type="SUPFAM" id="SSF54285">
    <property type="entry name" value="MoaD/ThiS"/>
    <property type="match status" value="1"/>
</dbReference>
<dbReference type="Gene3D" id="3.90.1170.40">
    <property type="entry name" value="Molybdopterin biosynthesis MoaE subunit"/>
    <property type="match status" value="1"/>
</dbReference>
<dbReference type="InterPro" id="IPR036563">
    <property type="entry name" value="MoaE_sf"/>
</dbReference>
<proteinExistence type="predicted"/>
<gene>
    <name evidence="1" type="ORF">J2T15_003877</name>
</gene>
<dbReference type="InterPro" id="IPR003448">
    <property type="entry name" value="Mopterin_biosynth_MoaE"/>
</dbReference>
<reference evidence="1 2" key="1">
    <citation type="submission" date="2023-07" db="EMBL/GenBank/DDBJ databases">
        <title>Sorghum-associated microbial communities from plants grown in Nebraska, USA.</title>
        <authorList>
            <person name="Schachtman D."/>
        </authorList>
    </citation>
    <scope>NUCLEOTIDE SEQUENCE [LARGE SCALE GENOMIC DNA]</scope>
    <source>
        <strain evidence="1 2">CC482</strain>
    </source>
</reference>
<organism evidence="1 2">
    <name type="scientific">Paenibacillus harenae</name>
    <dbReference type="NCBI Taxonomy" id="306543"/>
    <lineage>
        <taxon>Bacteria</taxon>
        <taxon>Bacillati</taxon>
        <taxon>Bacillota</taxon>
        <taxon>Bacilli</taxon>
        <taxon>Bacillales</taxon>
        <taxon>Paenibacillaceae</taxon>
        <taxon>Paenibacillus</taxon>
    </lineage>
</organism>
<evidence type="ECO:0000313" key="1">
    <source>
        <dbReference type="EMBL" id="MDQ0114422.1"/>
    </source>
</evidence>
<dbReference type="Gene3D" id="3.10.20.30">
    <property type="match status" value="1"/>
</dbReference>
<dbReference type="RefSeq" id="WP_307205752.1">
    <property type="nucleotide sequence ID" value="NZ_JAUSSU010000007.1"/>
</dbReference>
<dbReference type="SUPFAM" id="SSF54690">
    <property type="entry name" value="Molybdopterin synthase subunit MoaE"/>
    <property type="match status" value="1"/>
</dbReference>
<dbReference type="InterPro" id="IPR003749">
    <property type="entry name" value="ThiS/MoaD-like"/>
</dbReference>
<comment type="caution">
    <text evidence="1">The sequence shown here is derived from an EMBL/GenBank/DDBJ whole genome shotgun (WGS) entry which is preliminary data.</text>
</comment>
<sequence>MTYTWTIQLFAGLPERFGVAAITLEHNSDTITAAALKQLLAAAYPQHAALIGIAFVACNHSYAADQTTLRSSDELALLPPVSGGEEPASGTAASMEMYVITADPIRESDVVAKVIVPAHGASLAFVGTTREWTHGQRTVKLEYEAYAPMAIATMKKIGDEIAERWPGALCAISHRIGIVGLAETSVVIAVSAPHRGDCYEASRYAIERLKQIVPIWKKEIWEDGSEWKGHQLGPWNPTVPLTDY</sequence>
<dbReference type="Pfam" id="PF02391">
    <property type="entry name" value="MoaE"/>
    <property type="match status" value="1"/>
</dbReference>
<dbReference type="CDD" id="cd00756">
    <property type="entry name" value="MoaE"/>
    <property type="match status" value="1"/>
</dbReference>
<keyword evidence="2" id="KW-1185">Reference proteome</keyword>
<dbReference type="InterPro" id="IPR016155">
    <property type="entry name" value="Mopterin_synth/thiamin_S_b"/>
</dbReference>
<protein>
    <submittedName>
        <fullName evidence="1">Molybdopterin synthase catalytic subunit</fullName>
        <ecNumber evidence="1">2.8.1.12</ecNumber>
    </submittedName>
</protein>
<dbReference type="EC" id="2.8.1.12" evidence="1"/>
<dbReference type="PANTHER" id="PTHR23404">
    <property type="entry name" value="MOLYBDOPTERIN SYNTHASE RELATED"/>
    <property type="match status" value="1"/>
</dbReference>
<dbReference type="EMBL" id="JAUSSU010000007">
    <property type="protein sequence ID" value="MDQ0114422.1"/>
    <property type="molecule type" value="Genomic_DNA"/>
</dbReference>
<dbReference type="Pfam" id="PF02597">
    <property type="entry name" value="ThiS"/>
    <property type="match status" value="1"/>
</dbReference>
<keyword evidence="1" id="KW-0808">Transferase</keyword>
<dbReference type="Proteomes" id="UP001229346">
    <property type="component" value="Unassembled WGS sequence"/>
</dbReference>
<evidence type="ECO:0000313" key="2">
    <source>
        <dbReference type="Proteomes" id="UP001229346"/>
    </source>
</evidence>
<dbReference type="InterPro" id="IPR012675">
    <property type="entry name" value="Beta-grasp_dom_sf"/>
</dbReference>
<accession>A0ABT9U456</accession>
<dbReference type="GO" id="GO:0030366">
    <property type="term" value="F:molybdopterin synthase activity"/>
    <property type="evidence" value="ECO:0007669"/>
    <property type="project" value="UniProtKB-EC"/>
</dbReference>
<name>A0ABT9U456_PAEHA</name>